<evidence type="ECO:0000256" key="1">
    <source>
        <dbReference type="ARBA" id="ARBA00004370"/>
    </source>
</evidence>
<evidence type="ECO:0000256" key="3">
    <source>
        <dbReference type="ARBA" id="ARBA00023136"/>
    </source>
</evidence>
<dbReference type="PANTHER" id="PTHR45716:SF2">
    <property type="entry name" value="BITESIZE, ISOFORM I"/>
    <property type="match status" value="1"/>
</dbReference>
<protein>
    <recommendedName>
        <fullName evidence="5">C2 domain-containing protein</fullName>
    </recommendedName>
</protein>
<feature type="domain" description="C2" evidence="5">
    <location>
        <begin position="2431"/>
        <end position="2554"/>
    </location>
</feature>
<evidence type="ECO:0000313" key="6">
    <source>
        <dbReference type="EMBL" id="KAG8181501.1"/>
    </source>
</evidence>
<dbReference type="InterPro" id="IPR000008">
    <property type="entry name" value="C2_dom"/>
</dbReference>
<feature type="domain" description="C2" evidence="5">
    <location>
        <begin position="2278"/>
        <end position="2400"/>
    </location>
</feature>
<dbReference type="Gene3D" id="2.60.40.150">
    <property type="entry name" value="C2 domain"/>
    <property type="match status" value="2"/>
</dbReference>
<dbReference type="FunFam" id="2.60.40.150:FF:000006">
    <property type="entry name" value="Synaptotagmin-like 5, isoform CRA_a"/>
    <property type="match status" value="1"/>
</dbReference>
<evidence type="ECO:0000259" key="5">
    <source>
        <dbReference type="PROSITE" id="PS50004"/>
    </source>
</evidence>
<name>A0AAV6UE64_9ARAC</name>
<proteinExistence type="predicted"/>
<reference evidence="6 7" key="1">
    <citation type="journal article" date="2022" name="Nat. Ecol. Evol.">
        <title>A masculinizing supergene underlies an exaggerated male reproductive morph in a spider.</title>
        <authorList>
            <person name="Hendrickx F."/>
            <person name="De Corte Z."/>
            <person name="Sonet G."/>
            <person name="Van Belleghem S.M."/>
            <person name="Kostlbacher S."/>
            <person name="Vangestel C."/>
        </authorList>
    </citation>
    <scope>NUCLEOTIDE SEQUENCE [LARGE SCALE GENOMIC DNA]</scope>
    <source>
        <strain evidence="6">W744_W776</strain>
    </source>
</reference>
<dbReference type="GO" id="GO:0006887">
    <property type="term" value="P:exocytosis"/>
    <property type="evidence" value="ECO:0007669"/>
    <property type="project" value="TreeGrafter"/>
</dbReference>
<evidence type="ECO:0000313" key="7">
    <source>
        <dbReference type="Proteomes" id="UP000827092"/>
    </source>
</evidence>
<sequence>MRIFCTNAIFSVEVVTGSRFQNTGWIIVMTLSAILRNVLFRICGREVEDFLSFSRDTWWHDDANVQRFKSSQEKNGTYLLRLTDWSSHGVLDTLTPKDTLSRRIQSFSDESFFSQPTDQITLRNLKSRSWNLLDPNPLSAPEKHSDARLTSYPGWNWNQKWRLKEKNENGLTKEQNMLQYTSTTLKSKRREIRELSRISRKHEFRKSSRRRRHLAKLPDHQEHKDADLIAVDSNANRIKKLNDYNSFQPNDSRGRMSVRGSRIFGRRKKSRTFLEGYAFDFPPDSMMKFRSVSLPSELHHSDFQDDDFWNTGFVQSRVRRLEEDLASPKWHDRYVQYDFDVQSLCSLEPGRIMPDSEGYRIAYLSSVGTSLDSSLDYMEDSICAFGTGTLDFRNSYNGGMGTLDIKSLRKKVDIEEEDWNMSLSSLEEHAVSSSEEEDDFEFIRIRDTDGNPHQTHRSDNKDEISNEIKDNIEQDDLDSKIIDSCNNQISDRNMHDPSTRCENQTSQTDCFKTFDPVNEIKENSPKQDEIKIKNYFVPNSQNNCESKEDDISGKQVCSNDTITNVLKPQQCVKNVCYGDISAVSDAQSEKLNAMIQSNVPNNDNDSMRKPMSIDIATVKTSLHKRPREDLKFPRNNYSKESLVMKNKFIEQSTFLPKKKAWRQKTYSMSIEPIEMVKELYDYEPLSTPFAEIYAINCRPVSYNFNDENSIEIGTEIFCAKQNLINEVVNFRIFSAGTQLRRVSDNYISTNDSYFETNLEGMEFGTINLVLSKSGISNLPENLVCTDISFIFLVEKCCELSVKAKYIISYYLEINKIDVGRILINRVSCLPLVGYSLKYTLPVSQNSKEYEKPIFLKYYPFYEFDAKSFLPISKYKAKQIKTYQHGTDNKTINQIYCTNKIKIDQNSIYSPQNLFECISANPLNFYSENSSNTIPNSNVLIPIEKLPFCEGNFFVDKRIKVSLKYYNFHQKGRCIVPILHLFTKELITKEIDSDLLSEQQHPLAKPHIRKRNHENRCGLCHRENPESCSRLQQLPTSQTGRVACVENRNPLFSNQSITDRECGEERLSADVTVPAGVRVAKRESSLVRSTDVLERERTEQNNHSCGVARCDGGSLIVDYGPSEDYHGSVTPTLTVATHYNINNCVCFESGLRSDMATTCESELPRCKQVRTQGKNISKLMRLFDRSDAVSPKADDCRIINSVAQQSPCGMDNKQRPNDSVSVRDNTCVETVAPVDNSTVSEVPKNVSNKDIISEKSASDIPFCRKVPNDGLWGNVNTGNGLWGASQNSNEYHEQESNLPVSSTSDLHNLIAVSKAELSKIKEPSPSNKSNLENYFTSFENSKCPERSLNGTFHHDCDNNEMSFEEEEAMLSDTSSDEDLRPHLPAMANTNYLPAYALHTIIEESCEESEQDSRTNTPTNDANTSKLERYFSWDIINDAEVHTRKKSDDQSTVYSDSLSESSGEVAVEETKDIDPIHLASSRLEKYFTSGLVDDQDYFYPEDAEFLEDAPVSDFDEDDSMHQKISRSALLSSLETMPTSNDAFGDVSNLSDIKKSEPIEQSENANLVNGESPSNCDKIVESDISLPKTNVDQSLTNCPKVSNCLTDSDALLPSSMVVNDSIPLSSVLPESESIVSQPIRTVEIDISENANTQVVLDNSIDKPTDLPVPKPVVNKDQLAVDIQAIIKKLLSYFTSENSNDSYKDNVETDYISAWQILETEIERLLQSISPTGLENNSCSSSTIDSNNSDYGSDTIESMDCMTDDDDHVTRVNAKCPIVDILSSSYATQNEPDLSSFNISDETLNIWKRLILSLQRDNSLLSENKICDPTAEARLYIRDQIVTLMHTVTVNDNLPNTIKPIDIFQSETLNIQHSLVKDSTFPEEINEAFNTSVGSPDILILSTDLKEPIKTAKLELSSDDGLSSDNTDNLHSCDVLDDSALGKSKSSSSSVSDQESPEISDSKCATENLPHSISLEAENTVSDPKPPSRQSKKVSNKDNQLKFSVVDIELDEDSIDPSSIPEPLQNETDPFAENDTLSSLPDNQEIFSVPFPFCLTEESQPSSSTPNKPSRDTGYYSFKSSDDSLLNTTSSPDQISDVPNFKSLKRSLKKFPLASGTLSQSSSNIFSASEAKFSTLQLKPKKSKSVLGTSSGGSQRFSSLFSPSAVFKRITGSKNNESPTPTESSIPPKYLKKYARSASVDNESLFGAVSMPVLNTPRPGDSYSALGLYSENDRDSSLTLDEGTEAKRTFSGSQSVLSLGAYSASMTSVYSAAGFHYGCVTVSGDVLFGLNYNHKAQVMEVFVKQCRNLAATDTRNNKSNPYVKVYLLPDKTRSGKRKTKTKKNTCNPVFNELLRFPVLKNEMESRTLWLSVWNSDLFGRNDFLGEVSLPLGYRLLDSPTLRWYPLQERVESLSSPLHYRGELFLALKYVPRDLSLDQPTRSRPTPPLISLRGALHVLIKEARNIATSRSTLDAFCKSYLLPDKSKCTKQKTPVVRRSGHPKWYYTLIYEDLSQEELKERSLELTLWDHDKIANNRFMGGIRLNVGTGMYHGLSVDWMDARRDESSLWTAMLDSPNMWVDGCLPLRPTMQFHNN</sequence>
<dbReference type="GO" id="GO:0005886">
    <property type="term" value="C:plasma membrane"/>
    <property type="evidence" value="ECO:0007669"/>
    <property type="project" value="TreeGrafter"/>
</dbReference>
<dbReference type="InterPro" id="IPR035892">
    <property type="entry name" value="C2_domain_sf"/>
</dbReference>
<dbReference type="GO" id="GO:0070382">
    <property type="term" value="C:exocytic vesicle"/>
    <property type="evidence" value="ECO:0007669"/>
    <property type="project" value="TreeGrafter"/>
</dbReference>
<keyword evidence="7" id="KW-1185">Reference proteome</keyword>
<feature type="compositionally biased region" description="Low complexity" evidence="4">
    <location>
        <begin position="1935"/>
        <end position="1955"/>
    </location>
</feature>
<feature type="region of interest" description="Disordered" evidence="4">
    <location>
        <begin position="1935"/>
        <end position="2035"/>
    </location>
</feature>
<feature type="region of interest" description="Disordered" evidence="4">
    <location>
        <begin position="2053"/>
        <end position="2094"/>
    </location>
</feature>
<feature type="compositionally biased region" description="Polar residues" evidence="4">
    <location>
        <begin position="1959"/>
        <end position="1978"/>
    </location>
</feature>
<evidence type="ECO:0000256" key="4">
    <source>
        <dbReference type="SAM" id="MobiDB-lite"/>
    </source>
</evidence>
<dbReference type="Pfam" id="PF00168">
    <property type="entry name" value="C2"/>
    <property type="match status" value="2"/>
</dbReference>
<comment type="subcellular location">
    <subcellularLocation>
        <location evidence="1">Membrane</location>
    </subcellularLocation>
</comment>
<dbReference type="CDD" id="cd04020">
    <property type="entry name" value="C2B_SLP_1-2-3-4"/>
    <property type="match status" value="1"/>
</dbReference>
<gene>
    <name evidence="6" type="ORF">JTE90_010172</name>
</gene>
<evidence type="ECO:0000256" key="2">
    <source>
        <dbReference type="ARBA" id="ARBA00022737"/>
    </source>
</evidence>
<keyword evidence="2" id="KW-0677">Repeat</keyword>
<dbReference type="SMART" id="SM00239">
    <property type="entry name" value="C2"/>
    <property type="match status" value="2"/>
</dbReference>
<dbReference type="InterPro" id="IPR043567">
    <property type="entry name" value="SYTL1-5_C2B"/>
</dbReference>
<dbReference type="Proteomes" id="UP000827092">
    <property type="component" value="Unassembled WGS sequence"/>
</dbReference>
<feature type="compositionally biased region" description="Polar residues" evidence="4">
    <location>
        <begin position="2053"/>
        <end position="2064"/>
    </location>
</feature>
<keyword evidence="3" id="KW-0472">Membrane</keyword>
<organism evidence="6 7">
    <name type="scientific">Oedothorax gibbosus</name>
    <dbReference type="NCBI Taxonomy" id="931172"/>
    <lineage>
        <taxon>Eukaryota</taxon>
        <taxon>Metazoa</taxon>
        <taxon>Ecdysozoa</taxon>
        <taxon>Arthropoda</taxon>
        <taxon>Chelicerata</taxon>
        <taxon>Arachnida</taxon>
        <taxon>Araneae</taxon>
        <taxon>Araneomorphae</taxon>
        <taxon>Entelegynae</taxon>
        <taxon>Araneoidea</taxon>
        <taxon>Linyphiidae</taxon>
        <taxon>Erigoninae</taxon>
        <taxon>Oedothorax</taxon>
    </lineage>
</organism>
<dbReference type="PROSITE" id="PS50004">
    <property type="entry name" value="C2"/>
    <property type="match status" value="2"/>
</dbReference>
<dbReference type="EMBL" id="JAFNEN010000512">
    <property type="protein sequence ID" value="KAG8181501.1"/>
    <property type="molecule type" value="Genomic_DNA"/>
</dbReference>
<dbReference type="CDD" id="cd08521">
    <property type="entry name" value="C2A_SLP"/>
    <property type="match status" value="1"/>
</dbReference>
<feature type="region of interest" description="Disordered" evidence="4">
    <location>
        <begin position="445"/>
        <end position="465"/>
    </location>
</feature>
<comment type="caution">
    <text evidence="6">The sequence shown here is derived from an EMBL/GenBank/DDBJ whole genome shotgun (WGS) entry which is preliminary data.</text>
</comment>
<accession>A0AAV6UE64</accession>
<dbReference type="SUPFAM" id="SSF49562">
    <property type="entry name" value="C2 domain (Calcium/lipid-binding domain, CaLB)"/>
    <property type="match status" value="2"/>
</dbReference>
<dbReference type="GO" id="GO:0042043">
    <property type="term" value="F:neurexin family protein binding"/>
    <property type="evidence" value="ECO:0007669"/>
    <property type="project" value="TreeGrafter"/>
</dbReference>
<dbReference type="PANTHER" id="PTHR45716">
    <property type="entry name" value="BITESIZE, ISOFORM I"/>
    <property type="match status" value="1"/>
</dbReference>